<evidence type="ECO:0000256" key="3">
    <source>
        <dbReference type="PROSITE-ProRule" id="PRU00023"/>
    </source>
</evidence>
<sequence>MPSTDRASDQVLSEDEAAYQCDFVGPDDPKQTFYHIIKSDDVAAFEAYLHSVHCFRNHRTIPYVFANSRDDEGMPWEVALKLGSVGVLEALLQYQAYDDGYYRHDGERDPSWREWPKPEWPHRLLLHRAIENGKLDVLRVLLTRPWADVHQLEEGLTPILTACYQFMYHPWGKAGPGASVDLWQDIITLLLDSGADGRNEAKEPVSDLDENAVEGEEEISRRGTSPTPLIRRLVQEGADVNARISYWCGGETRGTTLFHIASRSHNVAAVHYLLERPDGPALARSRDSAGRLPLPFAAIGWFPNHRLKLGLARDAEITPQTIATIQALLPYNGVDERGTRGLTALALASRYSEKGTVTAVVAAGHDDTAYYDPVVQFLLDHGADPDGASDGDGDTPLHAAVSAGRTGAMRILLRHGAKADMANQKSDTPVHTAAGMYRHKGEGAVGLWTEDVLERRKEEYRRGREKRRVLMQLLLESLGDGTDILDRPNRQGKTPRQIEQAVESEAERLEARDEGILTERLAKQKEACSGGERADAINS</sequence>
<protein>
    <recommendedName>
        <fullName evidence="7">Ankyrin</fullName>
    </recommendedName>
</protein>
<organism evidence="5 6">
    <name type="scientific">Apiospora marii</name>
    <dbReference type="NCBI Taxonomy" id="335849"/>
    <lineage>
        <taxon>Eukaryota</taxon>
        <taxon>Fungi</taxon>
        <taxon>Dikarya</taxon>
        <taxon>Ascomycota</taxon>
        <taxon>Pezizomycotina</taxon>
        <taxon>Sordariomycetes</taxon>
        <taxon>Xylariomycetidae</taxon>
        <taxon>Amphisphaeriales</taxon>
        <taxon>Apiosporaceae</taxon>
        <taxon>Apiospora</taxon>
    </lineage>
</organism>
<dbReference type="Proteomes" id="UP001396898">
    <property type="component" value="Unassembled WGS sequence"/>
</dbReference>
<dbReference type="PROSITE" id="PS50297">
    <property type="entry name" value="ANK_REP_REGION"/>
    <property type="match status" value="1"/>
</dbReference>
<feature type="compositionally biased region" description="Acidic residues" evidence="4">
    <location>
        <begin position="206"/>
        <end position="217"/>
    </location>
</feature>
<dbReference type="SMART" id="SM00248">
    <property type="entry name" value="ANK"/>
    <property type="match status" value="4"/>
</dbReference>
<accession>A0ABR1SS67</accession>
<evidence type="ECO:0008006" key="7">
    <source>
        <dbReference type="Google" id="ProtNLM"/>
    </source>
</evidence>
<gene>
    <name evidence="5" type="ORF">PG991_001483</name>
</gene>
<feature type="region of interest" description="Disordered" evidence="4">
    <location>
        <begin position="198"/>
        <end position="224"/>
    </location>
</feature>
<dbReference type="EMBL" id="JAQQWI010000003">
    <property type="protein sequence ID" value="KAK8037169.1"/>
    <property type="molecule type" value="Genomic_DNA"/>
</dbReference>
<evidence type="ECO:0000256" key="4">
    <source>
        <dbReference type="SAM" id="MobiDB-lite"/>
    </source>
</evidence>
<proteinExistence type="predicted"/>
<evidence type="ECO:0000313" key="5">
    <source>
        <dbReference type="EMBL" id="KAK8037169.1"/>
    </source>
</evidence>
<keyword evidence="6" id="KW-1185">Reference proteome</keyword>
<keyword evidence="2 3" id="KW-0040">ANK repeat</keyword>
<feature type="repeat" description="ANK" evidence="3">
    <location>
        <begin position="392"/>
        <end position="424"/>
    </location>
</feature>
<dbReference type="Gene3D" id="1.25.40.20">
    <property type="entry name" value="Ankyrin repeat-containing domain"/>
    <property type="match status" value="3"/>
</dbReference>
<dbReference type="SUPFAM" id="SSF48403">
    <property type="entry name" value="Ankyrin repeat"/>
    <property type="match status" value="1"/>
</dbReference>
<dbReference type="InterPro" id="IPR036770">
    <property type="entry name" value="Ankyrin_rpt-contain_sf"/>
</dbReference>
<dbReference type="Pfam" id="PF12796">
    <property type="entry name" value="Ank_2"/>
    <property type="match status" value="1"/>
</dbReference>
<dbReference type="PANTHER" id="PTHR24173">
    <property type="entry name" value="ANKYRIN REPEAT CONTAINING"/>
    <property type="match status" value="1"/>
</dbReference>
<evidence type="ECO:0000313" key="6">
    <source>
        <dbReference type="Proteomes" id="UP001396898"/>
    </source>
</evidence>
<dbReference type="PROSITE" id="PS50088">
    <property type="entry name" value="ANK_REPEAT"/>
    <property type="match status" value="1"/>
</dbReference>
<comment type="caution">
    <text evidence="5">The sequence shown here is derived from an EMBL/GenBank/DDBJ whole genome shotgun (WGS) entry which is preliminary data.</text>
</comment>
<evidence type="ECO:0000256" key="2">
    <source>
        <dbReference type="ARBA" id="ARBA00023043"/>
    </source>
</evidence>
<dbReference type="PANTHER" id="PTHR24173:SF74">
    <property type="entry name" value="ANKYRIN REPEAT DOMAIN-CONTAINING PROTEIN 16"/>
    <property type="match status" value="1"/>
</dbReference>
<evidence type="ECO:0000256" key="1">
    <source>
        <dbReference type="ARBA" id="ARBA00022737"/>
    </source>
</evidence>
<keyword evidence="1" id="KW-0677">Repeat</keyword>
<reference evidence="5 6" key="1">
    <citation type="submission" date="2023-01" db="EMBL/GenBank/DDBJ databases">
        <title>Analysis of 21 Apiospora genomes using comparative genomics revels a genus with tremendous synthesis potential of carbohydrate active enzymes and secondary metabolites.</title>
        <authorList>
            <person name="Sorensen T."/>
        </authorList>
    </citation>
    <scope>NUCLEOTIDE SEQUENCE [LARGE SCALE GENOMIC DNA]</scope>
    <source>
        <strain evidence="5 6">CBS 20057</strain>
    </source>
</reference>
<dbReference type="InterPro" id="IPR002110">
    <property type="entry name" value="Ankyrin_rpt"/>
</dbReference>
<name>A0ABR1SS67_9PEZI</name>